<keyword evidence="1" id="KW-0808">Transferase</keyword>
<dbReference type="Pfam" id="PF00132">
    <property type="entry name" value="Hexapep"/>
    <property type="match status" value="2"/>
</dbReference>
<dbReference type="InterPro" id="IPR050179">
    <property type="entry name" value="Trans_hexapeptide_repeat"/>
</dbReference>
<gene>
    <name evidence="3" type="ORF">GE115_11860</name>
</gene>
<dbReference type="EMBL" id="WJIF01000006">
    <property type="protein sequence ID" value="MRG60555.1"/>
    <property type="molecule type" value="Genomic_DNA"/>
</dbReference>
<keyword evidence="4" id="KW-1185">Reference proteome</keyword>
<name>A0A6I2F533_9MICO</name>
<evidence type="ECO:0000256" key="2">
    <source>
        <dbReference type="ARBA" id="ARBA00022737"/>
    </source>
</evidence>
<sequence>MITENDFLLATGTESRTEFAVESLDLAGNDPGRSILSFLDDLRFLEGAAANPSLAVLLVAPEIEAGVRQKVADHVQIVVVNDPRWHFYTLHNHLAASASEAAPATTIAHDASVHPTAHVDPHGVEIAARVVVEANATILASSRIEEGAVIRAGAVIGTSGFEHKRTSRGVLSVVHDGETRIGAGVEVGSLTVVGRGFQRRHTIVGADSRLDCNVMIAHGSQLGERVFVAAGAVLAGSTHIADDVWIGPGAMLIDRVRVGAGARVGIGSVVFRDVEAGSQVLGNPARTTTR</sequence>
<keyword evidence="2" id="KW-0677">Repeat</keyword>
<dbReference type="InterPro" id="IPR001451">
    <property type="entry name" value="Hexapep"/>
</dbReference>
<dbReference type="GO" id="GO:0016740">
    <property type="term" value="F:transferase activity"/>
    <property type="evidence" value="ECO:0007669"/>
    <property type="project" value="UniProtKB-KW"/>
</dbReference>
<evidence type="ECO:0000313" key="4">
    <source>
        <dbReference type="Proteomes" id="UP000431080"/>
    </source>
</evidence>
<dbReference type="Gene3D" id="2.160.10.10">
    <property type="entry name" value="Hexapeptide repeat proteins"/>
    <property type="match status" value="1"/>
</dbReference>
<dbReference type="PANTHER" id="PTHR43300">
    <property type="entry name" value="ACETYLTRANSFERASE"/>
    <property type="match status" value="1"/>
</dbReference>
<dbReference type="SUPFAM" id="SSF51161">
    <property type="entry name" value="Trimeric LpxA-like enzymes"/>
    <property type="match status" value="1"/>
</dbReference>
<dbReference type="RefSeq" id="WP_153684997.1">
    <property type="nucleotide sequence ID" value="NZ_WJIF01000006.1"/>
</dbReference>
<dbReference type="Proteomes" id="UP000431080">
    <property type="component" value="Unassembled WGS sequence"/>
</dbReference>
<dbReference type="AlphaFoldDB" id="A0A6I2F533"/>
<reference evidence="3 4" key="1">
    <citation type="submission" date="2019-10" db="EMBL/GenBank/DDBJ databases">
        <authorList>
            <person name="Nie G."/>
            <person name="Ming H."/>
            <person name="Yi B."/>
        </authorList>
    </citation>
    <scope>NUCLEOTIDE SEQUENCE [LARGE SCALE GENOMIC DNA]</scope>
    <source>
        <strain evidence="3 4">CFH 90414</strain>
    </source>
</reference>
<evidence type="ECO:0000313" key="3">
    <source>
        <dbReference type="EMBL" id="MRG60555.1"/>
    </source>
</evidence>
<proteinExistence type="predicted"/>
<protein>
    <recommendedName>
        <fullName evidence="5">UDP-3-O-(3-hydroxymyristoyl)glucosamine N-acyltransferase</fullName>
    </recommendedName>
</protein>
<dbReference type="PROSITE" id="PS00101">
    <property type="entry name" value="HEXAPEP_TRANSFERASES"/>
    <property type="match status" value="1"/>
</dbReference>
<dbReference type="InterPro" id="IPR018357">
    <property type="entry name" value="Hexapep_transf_CS"/>
</dbReference>
<accession>A0A6I2F533</accession>
<evidence type="ECO:0008006" key="5">
    <source>
        <dbReference type="Google" id="ProtNLM"/>
    </source>
</evidence>
<dbReference type="PANTHER" id="PTHR43300:SF7">
    <property type="entry name" value="UDP-N-ACETYLBACILLOSAMINE N-ACETYLTRANSFERASE"/>
    <property type="match status" value="1"/>
</dbReference>
<comment type="caution">
    <text evidence="3">The sequence shown here is derived from an EMBL/GenBank/DDBJ whole genome shotgun (WGS) entry which is preliminary data.</text>
</comment>
<dbReference type="InterPro" id="IPR011004">
    <property type="entry name" value="Trimer_LpxA-like_sf"/>
</dbReference>
<organism evidence="3 4">
    <name type="scientific">Agromyces agglutinans</name>
    <dbReference type="NCBI Taxonomy" id="2662258"/>
    <lineage>
        <taxon>Bacteria</taxon>
        <taxon>Bacillati</taxon>
        <taxon>Actinomycetota</taxon>
        <taxon>Actinomycetes</taxon>
        <taxon>Micrococcales</taxon>
        <taxon>Microbacteriaceae</taxon>
        <taxon>Agromyces</taxon>
    </lineage>
</organism>
<evidence type="ECO:0000256" key="1">
    <source>
        <dbReference type="ARBA" id="ARBA00022679"/>
    </source>
</evidence>